<sequence length="190" mass="23101">MSKQKIVLRHIPMEVRRDDILRALRPFGYMLESFRFEKPDDATLKFRKLFNLLVYNRCYLFFKNPNDIVEFKNSFNGVSYKTVDGKIRHKKLIVEYAPSQDKIVPEKDRMVDPRNNTIEEDEIFINFLANFNKKENENEKQILNEKKKDSDQSEKAPIIKACENLFKNRQKRNRHSRKNRNRRNRRNRKY</sequence>
<evidence type="ECO:0000256" key="2">
    <source>
        <dbReference type="ARBA" id="ARBA00005991"/>
    </source>
</evidence>
<keyword evidence="8" id="KW-1185">Reference proteome</keyword>
<organism evidence="7 8">
    <name type="scientific">Bonamia ostreae</name>
    <dbReference type="NCBI Taxonomy" id="126728"/>
    <lineage>
        <taxon>Eukaryota</taxon>
        <taxon>Sar</taxon>
        <taxon>Rhizaria</taxon>
        <taxon>Endomyxa</taxon>
        <taxon>Ascetosporea</taxon>
        <taxon>Haplosporida</taxon>
        <taxon>Bonamia</taxon>
    </lineage>
</organism>
<evidence type="ECO:0000256" key="4">
    <source>
        <dbReference type="ARBA" id="ARBA00023242"/>
    </source>
</evidence>
<protein>
    <recommendedName>
        <fullName evidence="6">UPF3 domain-containing protein</fullName>
    </recommendedName>
</protein>
<keyword evidence="4" id="KW-0539">Nucleus</keyword>
<comment type="caution">
    <text evidence="7">The sequence shown here is derived from an EMBL/GenBank/DDBJ whole genome shotgun (WGS) entry which is preliminary data.</text>
</comment>
<dbReference type="InterPro" id="IPR012677">
    <property type="entry name" value="Nucleotide-bd_a/b_plait_sf"/>
</dbReference>
<dbReference type="SUPFAM" id="SSF54928">
    <property type="entry name" value="RNA-binding domain, RBD"/>
    <property type="match status" value="1"/>
</dbReference>
<dbReference type="InterPro" id="IPR039722">
    <property type="entry name" value="Upf3"/>
</dbReference>
<evidence type="ECO:0000256" key="3">
    <source>
        <dbReference type="ARBA" id="ARBA00023161"/>
    </source>
</evidence>
<evidence type="ECO:0000313" key="7">
    <source>
        <dbReference type="EMBL" id="MES1918400.1"/>
    </source>
</evidence>
<evidence type="ECO:0000313" key="8">
    <source>
        <dbReference type="Proteomes" id="UP001439008"/>
    </source>
</evidence>
<dbReference type="PANTHER" id="PTHR13112:SF0">
    <property type="entry name" value="FI21285P1"/>
    <property type="match status" value="1"/>
</dbReference>
<dbReference type="PANTHER" id="PTHR13112">
    <property type="entry name" value="UPF3 REGULATOR OF NONSENSE TRANSCRIPTS-LIKE PROTEIN"/>
    <property type="match status" value="1"/>
</dbReference>
<keyword evidence="3" id="KW-0866">Nonsense-mediated mRNA decay</keyword>
<feature type="region of interest" description="Disordered" evidence="5">
    <location>
        <begin position="166"/>
        <end position="190"/>
    </location>
</feature>
<dbReference type="Proteomes" id="UP001439008">
    <property type="component" value="Unassembled WGS sequence"/>
</dbReference>
<gene>
    <name evidence="7" type="ORF">MHBO_000369</name>
</gene>
<feature type="domain" description="UPF3" evidence="6">
    <location>
        <begin position="3"/>
        <end position="163"/>
    </location>
</feature>
<comment type="subcellular location">
    <subcellularLocation>
        <location evidence="1">Nucleus</location>
    </subcellularLocation>
</comment>
<comment type="similarity">
    <text evidence="2">Belongs to the RENT3 family.</text>
</comment>
<dbReference type="Pfam" id="PF03467">
    <property type="entry name" value="Smg4_UPF3"/>
    <property type="match status" value="1"/>
</dbReference>
<feature type="compositionally biased region" description="Basic residues" evidence="5">
    <location>
        <begin position="168"/>
        <end position="190"/>
    </location>
</feature>
<evidence type="ECO:0000256" key="1">
    <source>
        <dbReference type="ARBA" id="ARBA00004123"/>
    </source>
</evidence>
<reference evidence="7 8" key="1">
    <citation type="journal article" date="2024" name="BMC Biol.">
        <title>Comparative genomics of Ascetosporea gives new insight into the evolutionary basis for animal parasitism in Rhizaria.</title>
        <authorList>
            <person name="Hiltunen Thoren M."/>
            <person name="Onut-Brannstrom I."/>
            <person name="Alfjorden A."/>
            <person name="Peckova H."/>
            <person name="Swords F."/>
            <person name="Hooper C."/>
            <person name="Holzer A.S."/>
            <person name="Bass D."/>
            <person name="Burki F."/>
        </authorList>
    </citation>
    <scope>NUCLEOTIDE SEQUENCE [LARGE SCALE GENOMIC DNA]</scope>
    <source>
        <strain evidence="7">20-A016</strain>
    </source>
</reference>
<dbReference type="Gene3D" id="3.30.70.330">
    <property type="match status" value="1"/>
</dbReference>
<accession>A0ABV2AFG3</accession>
<name>A0ABV2AFG3_9EUKA</name>
<dbReference type="InterPro" id="IPR005120">
    <property type="entry name" value="UPF3_dom"/>
</dbReference>
<dbReference type="InterPro" id="IPR035979">
    <property type="entry name" value="RBD_domain_sf"/>
</dbReference>
<evidence type="ECO:0000256" key="5">
    <source>
        <dbReference type="SAM" id="MobiDB-lite"/>
    </source>
</evidence>
<dbReference type="EMBL" id="JBDODL010000056">
    <property type="protein sequence ID" value="MES1918400.1"/>
    <property type="molecule type" value="Genomic_DNA"/>
</dbReference>
<evidence type="ECO:0000259" key="6">
    <source>
        <dbReference type="Pfam" id="PF03467"/>
    </source>
</evidence>
<proteinExistence type="inferred from homology"/>